<reference evidence="1 2" key="1">
    <citation type="submission" date="2022-11" db="EMBL/GenBank/DDBJ databases">
        <title>Spartinivicinus poritis sp. nov., isolated from scleractinian coral Porites lutea.</title>
        <authorList>
            <person name="Zhang G."/>
            <person name="Cai L."/>
            <person name="Wei Q."/>
        </authorList>
    </citation>
    <scope>NUCLEOTIDE SEQUENCE [LARGE SCALE GENOMIC DNA]</scope>
    <source>
        <strain evidence="1 2">A2-2</strain>
    </source>
</reference>
<dbReference type="EMBL" id="JAPMOU010000003">
    <property type="protein sequence ID" value="MDE1461105.1"/>
    <property type="molecule type" value="Genomic_DNA"/>
</dbReference>
<evidence type="ECO:0000313" key="2">
    <source>
        <dbReference type="Proteomes" id="UP001528823"/>
    </source>
</evidence>
<evidence type="ECO:0000313" key="1">
    <source>
        <dbReference type="EMBL" id="MDE1461105.1"/>
    </source>
</evidence>
<protein>
    <submittedName>
        <fullName evidence="1">Uncharacterized protein</fullName>
    </submittedName>
</protein>
<comment type="caution">
    <text evidence="1">The sequence shown here is derived from an EMBL/GenBank/DDBJ whole genome shotgun (WGS) entry which is preliminary data.</text>
</comment>
<gene>
    <name evidence="1" type="ORF">ORQ98_03925</name>
</gene>
<dbReference type="Proteomes" id="UP001528823">
    <property type="component" value="Unassembled WGS sequence"/>
</dbReference>
<accession>A0ABT5U418</accession>
<organism evidence="1 2">
    <name type="scientific">Spartinivicinus poritis</name>
    <dbReference type="NCBI Taxonomy" id="2994640"/>
    <lineage>
        <taxon>Bacteria</taxon>
        <taxon>Pseudomonadati</taxon>
        <taxon>Pseudomonadota</taxon>
        <taxon>Gammaproteobacteria</taxon>
        <taxon>Oceanospirillales</taxon>
        <taxon>Zooshikellaceae</taxon>
        <taxon>Spartinivicinus</taxon>
    </lineage>
</organism>
<name>A0ABT5U418_9GAMM</name>
<keyword evidence="2" id="KW-1185">Reference proteome</keyword>
<sequence>MQWKWIDYQQEFNQCNQLMMICINNLTLQDWRKAIRFFSLTKAKLHLFKKGKTLVQPNNMTDLAHLVGDDCLLAIDLGKVQLFGILKCKAILKLLFSSSQIDCEANANVVFRVMSTLGRQLNKPVMLVTEQNRARPIFYYLPRQGLTYLSLRDQTNNYKQSVY</sequence>
<dbReference type="RefSeq" id="WP_274687472.1">
    <property type="nucleotide sequence ID" value="NZ_JAPMOU010000003.1"/>
</dbReference>
<proteinExistence type="predicted"/>